<dbReference type="GO" id="GO:0008270">
    <property type="term" value="F:zinc ion binding"/>
    <property type="evidence" value="ECO:0007669"/>
    <property type="project" value="InterPro"/>
</dbReference>
<feature type="compositionally biased region" description="Basic and acidic residues" evidence="2">
    <location>
        <begin position="324"/>
        <end position="341"/>
    </location>
</feature>
<feature type="region of interest" description="Disordered" evidence="2">
    <location>
        <begin position="1"/>
        <end position="113"/>
    </location>
</feature>
<gene>
    <name evidence="3" type="ORF">DIS24_g10758</name>
</gene>
<feature type="compositionally biased region" description="Polar residues" evidence="2">
    <location>
        <begin position="404"/>
        <end position="417"/>
    </location>
</feature>
<feature type="compositionally biased region" description="Low complexity" evidence="2">
    <location>
        <begin position="189"/>
        <end position="228"/>
    </location>
</feature>
<evidence type="ECO:0000313" key="4">
    <source>
        <dbReference type="Proteomes" id="UP001175001"/>
    </source>
</evidence>
<dbReference type="GO" id="GO:0000981">
    <property type="term" value="F:DNA-binding transcription factor activity, RNA polymerase II-specific"/>
    <property type="evidence" value="ECO:0007669"/>
    <property type="project" value="InterPro"/>
</dbReference>
<dbReference type="InterPro" id="IPR001138">
    <property type="entry name" value="Zn2Cys6_DnaBD"/>
</dbReference>
<sequence>MDPPNKVTIPGLTLLFGNLHTQPEEQQTNNSTDSPMLDGPTDNPLTTEDQQVVAGTPSPAPTADPVAMAPSKDLAAPNAAASFNESDLPDDTALTAMDTASDDTDPDVEEEPELVVPRRCLRCKNIKKGCSGGIPCDLCTRSGLTADECETDVEYDEAQRRRLSKRKSGAIPNASIPKRSMSPKKRGRPPGTGARGAAKEASAAVAPGTDMSASTATDTANLDPGTPSTTPPDSPPFSNAQLMSIGDSVTSESDLQTPPSRAPSAAFAQMAIQETPHFQQPSAPVSTMSQQSGSDSANSGGTNKRRATPAKTPRKKAESPTPRATKEKKTNANGDGSEKKPRAPRKRSTKKADPKGVGPNGATPAQGDVVTGSGLRNEILQDDGSDKATPSTPAGFTQPFGAVGQTTTSFIPGQMPAGSSANAPYYPWVMRPFEEQAGNSSGRSGPRVDSESHNAGVQSPAMPDAMAQIAHAVSMSDKLNRDLGIAGTDAQFSVDVEQEMLRAAAVERMSAIPKAFADAVQNHQRQVPVSNPHAVPRVEITSHELVQKDFQLSADSLTRYKVSDSTTTGEPSNGTDENGPSVIPSKRNTPPNGDPNASKRPRTAEPQPAAATTPVQPAPNGNIQQAAHSNNQQTLNGNIQQAPNGNNQQAPYSNNQQAPYTNGQPAAYAAQQPINQDPFPFPAPLQHSDDPRGHLLTQIVSIADRIHRSHAGAYPGYLQRGPGPVPFPPPAAPVVHALTPSELRALIVFAPGVSISTYARLTPAMAVAAEAERYLWWFQQTFGEEEIVAGLPYDVPPPGHNWARLRLDKPLPVRWSADMRPQGDWPVGGLVE</sequence>
<feature type="compositionally biased region" description="Polar residues" evidence="2">
    <location>
        <begin position="621"/>
        <end position="635"/>
    </location>
</feature>
<feature type="region of interest" description="Disordered" evidence="2">
    <location>
        <begin position="561"/>
        <end position="662"/>
    </location>
</feature>
<accession>A0AA39XNW9</accession>
<keyword evidence="4" id="KW-1185">Reference proteome</keyword>
<feature type="compositionally biased region" description="Polar residues" evidence="2">
    <location>
        <begin position="237"/>
        <end position="259"/>
    </location>
</feature>
<organism evidence="3 4">
    <name type="scientific">Lasiodiplodia hormozganensis</name>
    <dbReference type="NCBI Taxonomy" id="869390"/>
    <lineage>
        <taxon>Eukaryota</taxon>
        <taxon>Fungi</taxon>
        <taxon>Dikarya</taxon>
        <taxon>Ascomycota</taxon>
        <taxon>Pezizomycotina</taxon>
        <taxon>Dothideomycetes</taxon>
        <taxon>Dothideomycetes incertae sedis</taxon>
        <taxon>Botryosphaeriales</taxon>
        <taxon>Botryosphaeriaceae</taxon>
        <taxon>Lasiodiplodia</taxon>
    </lineage>
</organism>
<feature type="compositionally biased region" description="Polar residues" evidence="2">
    <location>
        <begin position="276"/>
        <end position="302"/>
    </location>
</feature>
<dbReference type="CDD" id="cd00067">
    <property type="entry name" value="GAL4"/>
    <property type="match status" value="1"/>
</dbReference>
<feature type="compositionally biased region" description="Low complexity" evidence="2">
    <location>
        <begin position="604"/>
        <end position="619"/>
    </location>
</feature>
<dbReference type="Proteomes" id="UP001175001">
    <property type="component" value="Unassembled WGS sequence"/>
</dbReference>
<feature type="region of interest" description="Disordered" evidence="2">
    <location>
        <begin position="436"/>
        <end position="458"/>
    </location>
</feature>
<feature type="region of interest" description="Disordered" evidence="2">
    <location>
        <begin position="154"/>
        <end position="417"/>
    </location>
</feature>
<keyword evidence="1" id="KW-0539">Nucleus</keyword>
<feature type="compositionally biased region" description="Polar residues" evidence="2">
    <location>
        <begin position="19"/>
        <end position="34"/>
    </location>
</feature>
<feature type="compositionally biased region" description="Polar residues" evidence="2">
    <location>
        <begin position="652"/>
        <end position="662"/>
    </location>
</feature>
<reference evidence="3" key="1">
    <citation type="submission" date="2023-06" db="EMBL/GenBank/DDBJ databases">
        <title>Multi-omics analyses reveal the molecular pathogenesis toolkit of Lasiodiplodia hormozganensis, a cross-kingdom pathogen.</title>
        <authorList>
            <person name="Felix C."/>
            <person name="Meneses R."/>
            <person name="Goncalves M.F.M."/>
            <person name="Tilleman L."/>
            <person name="Duarte A.S."/>
            <person name="Jorrin-Novo J.V."/>
            <person name="Van De Peer Y."/>
            <person name="Deforce D."/>
            <person name="Van Nieuwerburgh F."/>
            <person name="Esteves A.C."/>
            <person name="Alves A."/>
        </authorList>
    </citation>
    <scope>NUCLEOTIDE SEQUENCE</scope>
    <source>
        <strain evidence="3">CBS 339.90</strain>
    </source>
</reference>
<feature type="compositionally biased region" description="Low complexity" evidence="2">
    <location>
        <begin position="636"/>
        <end position="651"/>
    </location>
</feature>
<evidence type="ECO:0000256" key="2">
    <source>
        <dbReference type="SAM" id="MobiDB-lite"/>
    </source>
</evidence>
<dbReference type="EMBL" id="JAUJDW010000126">
    <property type="protein sequence ID" value="KAK0637503.1"/>
    <property type="molecule type" value="Genomic_DNA"/>
</dbReference>
<protein>
    <submittedName>
        <fullName evidence="3">Uncharacterized protein</fullName>
    </submittedName>
</protein>
<dbReference type="AlphaFoldDB" id="A0AA39XNW9"/>
<proteinExistence type="predicted"/>
<comment type="caution">
    <text evidence="3">The sequence shown here is derived from an EMBL/GenBank/DDBJ whole genome shotgun (WGS) entry which is preliminary data.</text>
</comment>
<evidence type="ECO:0000256" key="1">
    <source>
        <dbReference type="ARBA" id="ARBA00023242"/>
    </source>
</evidence>
<evidence type="ECO:0000313" key="3">
    <source>
        <dbReference type="EMBL" id="KAK0637503.1"/>
    </source>
</evidence>
<name>A0AA39XNW9_9PEZI</name>
<feature type="compositionally biased region" description="Basic residues" evidence="2">
    <location>
        <begin position="303"/>
        <end position="314"/>
    </location>
</feature>
<feature type="compositionally biased region" description="Polar residues" evidence="2">
    <location>
        <begin position="563"/>
        <end position="578"/>
    </location>
</feature>
<feature type="compositionally biased region" description="Acidic residues" evidence="2">
    <location>
        <begin position="100"/>
        <end position="113"/>
    </location>
</feature>